<accession>A0A9P0TKT3</accession>
<dbReference type="PROSITE" id="PS50005">
    <property type="entry name" value="TPR"/>
    <property type="match status" value="1"/>
</dbReference>
<evidence type="ECO:0000256" key="1">
    <source>
        <dbReference type="ARBA" id="ARBA00022737"/>
    </source>
</evidence>
<dbReference type="EMBL" id="CALOZG010000010">
    <property type="protein sequence ID" value="CAH4030580.1"/>
    <property type="molecule type" value="Genomic_DNA"/>
</dbReference>
<name>A0A9P0TKT3_PIEBR</name>
<dbReference type="GO" id="GO:0060271">
    <property type="term" value="P:cilium assembly"/>
    <property type="evidence" value="ECO:0007669"/>
    <property type="project" value="TreeGrafter"/>
</dbReference>
<organism evidence="6 7">
    <name type="scientific">Pieris brassicae</name>
    <name type="common">White butterfly</name>
    <name type="synonym">Large white butterfly</name>
    <dbReference type="NCBI Taxonomy" id="7116"/>
    <lineage>
        <taxon>Eukaryota</taxon>
        <taxon>Metazoa</taxon>
        <taxon>Ecdysozoa</taxon>
        <taxon>Arthropoda</taxon>
        <taxon>Hexapoda</taxon>
        <taxon>Insecta</taxon>
        <taxon>Pterygota</taxon>
        <taxon>Neoptera</taxon>
        <taxon>Endopterygota</taxon>
        <taxon>Lepidoptera</taxon>
        <taxon>Glossata</taxon>
        <taxon>Ditrysia</taxon>
        <taxon>Papilionoidea</taxon>
        <taxon>Pieridae</taxon>
        <taxon>Pierinae</taxon>
        <taxon>Pieris</taxon>
    </lineage>
</organism>
<dbReference type="InterPro" id="IPR019734">
    <property type="entry name" value="TPR_rpt"/>
</dbReference>
<keyword evidence="1" id="KW-0677">Repeat</keyword>
<dbReference type="InterPro" id="IPR011990">
    <property type="entry name" value="TPR-like_helical_dom_sf"/>
</dbReference>
<evidence type="ECO:0008006" key="8">
    <source>
        <dbReference type="Google" id="ProtNLM"/>
    </source>
</evidence>
<evidence type="ECO:0000256" key="2">
    <source>
        <dbReference type="ARBA" id="ARBA00022803"/>
    </source>
</evidence>
<gene>
    <name evidence="6" type="ORF">PIBRA_LOCUS7217</name>
</gene>
<evidence type="ECO:0000256" key="3">
    <source>
        <dbReference type="ARBA" id="ARBA00023778"/>
    </source>
</evidence>
<dbReference type="AlphaFoldDB" id="A0A9P0TKT3"/>
<dbReference type="Proteomes" id="UP001152562">
    <property type="component" value="Unassembled WGS sequence"/>
</dbReference>
<keyword evidence="7" id="KW-1185">Reference proteome</keyword>
<dbReference type="SUPFAM" id="SSF48452">
    <property type="entry name" value="TPR-like"/>
    <property type="match status" value="1"/>
</dbReference>
<dbReference type="PANTHER" id="PTHR44186">
    <property type="match status" value="1"/>
</dbReference>
<dbReference type="GO" id="GO:0061512">
    <property type="term" value="P:protein localization to cilium"/>
    <property type="evidence" value="ECO:0007669"/>
    <property type="project" value="TreeGrafter"/>
</dbReference>
<evidence type="ECO:0000313" key="7">
    <source>
        <dbReference type="Proteomes" id="UP001152562"/>
    </source>
</evidence>
<dbReference type="Gene3D" id="1.25.40.10">
    <property type="entry name" value="Tetratricopeptide repeat domain"/>
    <property type="match status" value="3"/>
</dbReference>
<evidence type="ECO:0000313" key="6">
    <source>
        <dbReference type="EMBL" id="CAH4030580.1"/>
    </source>
</evidence>
<evidence type="ECO:0000256" key="5">
    <source>
        <dbReference type="SAM" id="MobiDB-lite"/>
    </source>
</evidence>
<sequence>MKKHKFTENFLTNEDCNRGSRNWLLHTRYVRGEYDKCLELADYLQKYAFNSHRFAHYVKALIFSQTGRLQEALDKFHTSIKIQPQDLEALKEVGNCLYRQGRYQLARDAFLEADKLSKHPDPEIYSGLAMCAENLDDVSHGIEWAKASVQAGGGERAGALLAKLLKENGDEDDALTVYDDVLALNACGADTLAAAGALRLRCGDPRRAFQLLGEALSQQPTQHAAALALAAMMLQHRDVDASLARLKAALTAHPTCVAAHTDLGLALLSKKKYIAALTCLQRAVWAAPLSARAAHDLGLVLLICKRPASAFNRLAAAAAFQPSQPYTVLLIAITLERLGDPRADAAYSKAVSLDPEDALIRINYAARHARAGRCTEAAQEAVLTAQLLRRENNLQLAASLALLMSLLREAGVELSTDAIENTPNSNTPTTRHPDNEDFAADEV</sequence>
<dbReference type="SMART" id="SM00028">
    <property type="entry name" value="TPR"/>
    <property type="match status" value="5"/>
</dbReference>
<reference evidence="6" key="1">
    <citation type="submission" date="2022-05" db="EMBL/GenBank/DDBJ databases">
        <authorList>
            <person name="Okamura Y."/>
        </authorList>
    </citation>
    <scope>NUCLEOTIDE SEQUENCE</scope>
</reference>
<feature type="region of interest" description="Disordered" evidence="5">
    <location>
        <begin position="417"/>
        <end position="443"/>
    </location>
</feature>
<comment type="similarity">
    <text evidence="3">Belongs to the BBS4 family.</text>
</comment>
<proteinExistence type="inferred from homology"/>
<feature type="compositionally biased region" description="Polar residues" evidence="5">
    <location>
        <begin position="418"/>
        <end position="430"/>
    </location>
</feature>
<feature type="repeat" description="TPR" evidence="4">
    <location>
        <begin position="53"/>
        <end position="86"/>
    </location>
</feature>
<dbReference type="Pfam" id="PF13432">
    <property type="entry name" value="TPR_16"/>
    <property type="match status" value="2"/>
</dbReference>
<protein>
    <recommendedName>
        <fullName evidence="8">Bardet-Biedl syndrome 4 protein homolog</fullName>
    </recommendedName>
</protein>
<dbReference type="GO" id="GO:0036064">
    <property type="term" value="C:ciliary basal body"/>
    <property type="evidence" value="ECO:0007669"/>
    <property type="project" value="TreeGrafter"/>
</dbReference>
<evidence type="ECO:0000256" key="4">
    <source>
        <dbReference type="PROSITE-ProRule" id="PRU00339"/>
    </source>
</evidence>
<keyword evidence="2 4" id="KW-0802">TPR repeat</keyword>
<comment type="caution">
    <text evidence="6">The sequence shown here is derived from an EMBL/GenBank/DDBJ whole genome shotgun (WGS) entry which is preliminary data.</text>
</comment>
<dbReference type="PANTHER" id="PTHR44186:SF1">
    <property type="entry name" value="BARDET-BIEDL SYNDROME 4 PROTEIN"/>
    <property type="match status" value="1"/>
</dbReference>